<name>A0A0F9LDD1_9ZZZZ</name>
<reference evidence="1" key="1">
    <citation type="journal article" date="2015" name="Nature">
        <title>Complex archaea that bridge the gap between prokaryotes and eukaryotes.</title>
        <authorList>
            <person name="Spang A."/>
            <person name="Saw J.H."/>
            <person name="Jorgensen S.L."/>
            <person name="Zaremba-Niedzwiedzka K."/>
            <person name="Martijn J."/>
            <person name="Lind A.E."/>
            <person name="van Eijk R."/>
            <person name="Schleper C."/>
            <person name="Guy L."/>
            <person name="Ettema T.J."/>
        </authorList>
    </citation>
    <scope>NUCLEOTIDE SEQUENCE</scope>
</reference>
<sequence length="118" mass="13355">MIHVSFPEFGRCIAVRTPPVRFEEHFFSYPGFWCSHYPPVWDDIAGSVCFRDTDISRQTVSVRSREEITGFAAEHTFRDDNYSVKSTFSIPREKVSVCTPGGIYLPPQVGCPYVGSVV</sequence>
<dbReference type="EMBL" id="LAZR01006526">
    <property type="protein sequence ID" value="KKM91473.1"/>
    <property type="molecule type" value="Genomic_DNA"/>
</dbReference>
<proteinExistence type="predicted"/>
<dbReference type="AlphaFoldDB" id="A0A0F9LDD1"/>
<gene>
    <name evidence="1" type="ORF">LCGC14_1228120</name>
</gene>
<comment type="caution">
    <text evidence="1">The sequence shown here is derived from an EMBL/GenBank/DDBJ whole genome shotgun (WGS) entry which is preliminary data.</text>
</comment>
<evidence type="ECO:0000313" key="1">
    <source>
        <dbReference type="EMBL" id="KKM91473.1"/>
    </source>
</evidence>
<protein>
    <submittedName>
        <fullName evidence="1">Uncharacterized protein</fullName>
    </submittedName>
</protein>
<accession>A0A0F9LDD1</accession>
<organism evidence="1">
    <name type="scientific">marine sediment metagenome</name>
    <dbReference type="NCBI Taxonomy" id="412755"/>
    <lineage>
        <taxon>unclassified sequences</taxon>
        <taxon>metagenomes</taxon>
        <taxon>ecological metagenomes</taxon>
    </lineage>
</organism>